<gene>
    <name evidence="1" type="ORF">M9978_21375</name>
</gene>
<keyword evidence="2" id="KW-1185">Reference proteome</keyword>
<dbReference type="EMBL" id="JAMLDX010000027">
    <property type="protein sequence ID" value="MCP3732971.1"/>
    <property type="molecule type" value="Genomic_DNA"/>
</dbReference>
<protein>
    <submittedName>
        <fullName evidence="1">Uncharacterized protein</fullName>
    </submittedName>
</protein>
<evidence type="ECO:0000313" key="2">
    <source>
        <dbReference type="Proteomes" id="UP001139451"/>
    </source>
</evidence>
<organism evidence="1 2">
    <name type="scientific">Sphingomonas tagetis</name>
    <dbReference type="NCBI Taxonomy" id="2949092"/>
    <lineage>
        <taxon>Bacteria</taxon>
        <taxon>Pseudomonadati</taxon>
        <taxon>Pseudomonadota</taxon>
        <taxon>Alphaproteobacteria</taxon>
        <taxon>Sphingomonadales</taxon>
        <taxon>Sphingomonadaceae</taxon>
        <taxon>Sphingomonas</taxon>
    </lineage>
</organism>
<dbReference type="AlphaFoldDB" id="A0A9X2KNW7"/>
<comment type="caution">
    <text evidence="1">The sequence shown here is derived from an EMBL/GenBank/DDBJ whole genome shotgun (WGS) entry which is preliminary data.</text>
</comment>
<dbReference type="Proteomes" id="UP001139451">
    <property type="component" value="Unassembled WGS sequence"/>
</dbReference>
<evidence type="ECO:0000313" key="1">
    <source>
        <dbReference type="EMBL" id="MCP3732971.1"/>
    </source>
</evidence>
<reference evidence="1" key="1">
    <citation type="submission" date="2022-05" db="EMBL/GenBank/DDBJ databases">
        <title>Sphingomonas sp. strain MG17 Genome sequencing and assembly.</title>
        <authorList>
            <person name="Kim I."/>
        </authorList>
    </citation>
    <scope>NUCLEOTIDE SEQUENCE</scope>
    <source>
        <strain evidence="1">MG17</strain>
    </source>
</reference>
<sequence>MSDLPPNPFRNDDPYIPATLSEIQDYLAGTLGGAPKFIDDTGAFPDKNIDTEFNVLVAAFDTIRGKLGEKRYVKLIDLSARTKALFEADPNDDNGKTLEGCKLIWEMEDIIQDARQRRVDAKLQDDEGEITGD</sequence>
<name>A0A9X2KNW7_9SPHN</name>
<proteinExistence type="predicted"/>
<accession>A0A9X2KNW7</accession>
<dbReference type="RefSeq" id="WP_254296967.1">
    <property type="nucleotide sequence ID" value="NZ_JAMLDX010000027.1"/>
</dbReference>